<evidence type="ECO:0000259" key="4">
    <source>
        <dbReference type="PROSITE" id="PS50020"/>
    </source>
</evidence>
<feature type="compositionally biased region" description="Low complexity" evidence="2">
    <location>
        <begin position="237"/>
        <end position="247"/>
    </location>
</feature>
<proteinExistence type="predicted"/>
<evidence type="ECO:0000256" key="3">
    <source>
        <dbReference type="SAM" id="Phobius"/>
    </source>
</evidence>
<feature type="region of interest" description="Disordered" evidence="2">
    <location>
        <begin position="285"/>
        <end position="306"/>
    </location>
</feature>
<feature type="compositionally biased region" description="Basic and acidic residues" evidence="2">
    <location>
        <begin position="285"/>
        <end position="295"/>
    </location>
</feature>
<dbReference type="InterPro" id="IPR001202">
    <property type="entry name" value="WW_dom"/>
</dbReference>
<dbReference type="InterPro" id="IPR036020">
    <property type="entry name" value="WW_dom_sf"/>
</dbReference>
<feature type="domain" description="WW" evidence="4">
    <location>
        <begin position="262"/>
        <end position="296"/>
    </location>
</feature>
<dbReference type="Proteomes" id="UP000316726">
    <property type="component" value="Chromosome 8"/>
</dbReference>
<keyword evidence="6" id="KW-1185">Reference proteome</keyword>
<sequence length="306" mass="31620">MGMALRCSARRGGVRCGNASSSSASSDSSSFSSQASARRTRRAGTSNGRGRAKTTTLALGGGSSSSSSSLLALHETVLFLADASAPTSTEAENEELRRKLAELTEELAKANSQASEALPTTGTTDPVVETVQNSVDGGDVAAKAADALQGVERVAGSEQIVLSVLTTLAFALLFVLTLGVGFLSYKSWQDDKNSKSEATGLQSSLGLGAKPGKGEAGKPVLSKVGKGFAKGGGRTTGTGVSTRAAGSNKDLKDLQKQAEAAISLPEGWKAYTDKESGREYYYNEAKDQTQWDRPESGAQALKVPKS</sequence>
<dbReference type="SUPFAM" id="SSF51045">
    <property type="entry name" value="WW domain"/>
    <property type="match status" value="1"/>
</dbReference>
<feature type="region of interest" description="Disordered" evidence="2">
    <location>
        <begin position="13"/>
        <end position="65"/>
    </location>
</feature>
<dbReference type="PROSITE" id="PS01159">
    <property type="entry name" value="WW_DOMAIN_1"/>
    <property type="match status" value="1"/>
</dbReference>
<name>A0A5B8MR95_9CHLO</name>
<keyword evidence="3" id="KW-0472">Membrane</keyword>
<evidence type="ECO:0000313" key="6">
    <source>
        <dbReference type="Proteomes" id="UP000316726"/>
    </source>
</evidence>
<evidence type="ECO:0000313" key="5">
    <source>
        <dbReference type="EMBL" id="QDZ22524.1"/>
    </source>
</evidence>
<keyword evidence="3" id="KW-0812">Transmembrane</keyword>
<organism evidence="5 6">
    <name type="scientific">Chloropicon primus</name>
    <dbReference type="NCBI Taxonomy" id="1764295"/>
    <lineage>
        <taxon>Eukaryota</taxon>
        <taxon>Viridiplantae</taxon>
        <taxon>Chlorophyta</taxon>
        <taxon>Chloropicophyceae</taxon>
        <taxon>Chloropicales</taxon>
        <taxon>Chloropicaceae</taxon>
        <taxon>Chloropicon</taxon>
    </lineage>
</organism>
<feature type="region of interest" description="Disordered" evidence="2">
    <location>
        <begin position="192"/>
        <end position="250"/>
    </location>
</feature>
<feature type="compositionally biased region" description="Low complexity" evidence="2">
    <location>
        <begin position="217"/>
        <end position="227"/>
    </location>
</feature>
<keyword evidence="3" id="KW-1133">Transmembrane helix</keyword>
<protein>
    <recommendedName>
        <fullName evidence="4">WW domain-containing protein</fullName>
    </recommendedName>
</protein>
<feature type="coiled-coil region" evidence="1">
    <location>
        <begin position="86"/>
        <end position="113"/>
    </location>
</feature>
<dbReference type="EMBL" id="CP031041">
    <property type="protein sequence ID" value="QDZ22524.1"/>
    <property type="molecule type" value="Genomic_DNA"/>
</dbReference>
<gene>
    <name evidence="5" type="ORF">A3770_08p50420</name>
</gene>
<accession>A0A5B8MR95</accession>
<keyword evidence="1" id="KW-0175">Coiled coil</keyword>
<dbReference type="PROSITE" id="PS50020">
    <property type="entry name" value="WW_DOMAIN_2"/>
    <property type="match status" value="1"/>
</dbReference>
<dbReference type="CDD" id="cd00201">
    <property type="entry name" value="WW"/>
    <property type="match status" value="1"/>
</dbReference>
<reference evidence="5 6" key="1">
    <citation type="submission" date="2018-07" db="EMBL/GenBank/DDBJ databases">
        <title>The complete nuclear genome of the prasinophyte Chloropicon primus (CCMP1205).</title>
        <authorList>
            <person name="Pombert J.-F."/>
            <person name="Otis C."/>
            <person name="Turmel M."/>
            <person name="Lemieux C."/>
        </authorList>
    </citation>
    <scope>NUCLEOTIDE SEQUENCE [LARGE SCALE GENOMIC DNA]</scope>
    <source>
        <strain evidence="5 6">CCMP1205</strain>
    </source>
</reference>
<feature type="compositionally biased region" description="Low complexity" evidence="2">
    <location>
        <begin position="17"/>
        <end position="49"/>
    </location>
</feature>
<dbReference type="OrthoDB" id="79452at2759"/>
<evidence type="ECO:0000256" key="2">
    <source>
        <dbReference type="SAM" id="MobiDB-lite"/>
    </source>
</evidence>
<dbReference type="Pfam" id="PF00397">
    <property type="entry name" value="WW"/>
    <property type="match status" value="1"/>
</dbReference>
<dbReference type="AlphaFoldDB" id="A0A5B8MR95"/>
<dbReference type="Gene3D" id="2.20.70.10">
    <property type="match status" value="1"/>
</dbReference>
<evidence type="ECO:0000256" key="1">
    <source>
        <dbReference type="SAM" id="Coils"/>
    </source>
</evidence>
<feature type="transmembrane region" description="Helical" evidence="3">
    <location>
        <begin position="160"/>
        <end position="185"/>
    </location>
</feature>
<dbReference type="SMART" id="SM00456">
    <property type="entry name" value="WW"/>
    <property type="match status" value="1"/>
</dbReference>